<evidence type="ECO:0000313" key="3">
    <source>
        <dbReference type="Proteomes" id="UP000694408"/>
    </source>
</evidence>
<accession>A0A8C5JRF0</accession>
<feature type="region of interest" description="Disordered" evidence="1">
    <location>
        <begin position="45"/>
        <end position="138"/>
    </location>
</feature>
<sequence length="187" mass="20615">MILWLAAKQGYSALCKVMHTKPPFLQGHDGPLKHLCSAPLEENDPEIPAWSDPKVPAWSDPKVPAWSDPEVPTSTDPEAPVWTDPGVPAPAWTHPKVPAWSDPEVPAWTDPKVPARSDPEVPAWTDPKVPDWSDPEVPPGLFGIMRTKTTGAVWEPRKFLWLPWRAPAPPRGLRDPGTEPKAPVPLI</sequence>
<name>A0A8C5JRF0_JUNHY</name>
<dbReference type="Ensembl" id="ENSJHYT00000025765.1">
    <property type="protein sequence ID" value="ENSJHYP00000021338.1"/>
    <property type="gene ID" value="ENSJHYG00000016142.1"/>
</dbReference>
<reference evidence="2" key="2">
    <citation type="submission" date="2025-09" db="UniProtKB">
        <authorList>
            <consortium name="Ensembl"/>
        </authorList>
    </citation>
    <scope>IDENTIFICATION</scope>
</reference>
<dbReference type="Proteomes" id="UP000694408">
    <property type="component" value="Unplaced"/>
</dbReference>
<reference evidence="2" key="1">
    <citation type="submission" date="2025-08" db="UniProtKB">
        <authorList>
            <consortium name="Ensembl"/>
        </authorList>
    </citation>
    <scope>IDENTIFICATION</scope>
</reference>
<feature type="region of interest" description="Disordered" evidence="1">
    <location>
        <begin position="166"/>
        <end position="187"/>
    </location>
</feature>
<keyword evidence="3" id="KW-1185">Reference proteome</keyword>
<organism evidence="2 3">
    <name type="scientific">Junco hyemalis</name>
    <name type="common">Dark-eyed junco</name>
    <dbReference type="NCBI Taxonomy" id="40217"/>
    <lineage>
        <taxon>Eukaryota</taxon>
        <taxon>Metazoa</taxon>
        <taxon>Chordata</taxon>
        <taxon>Craniata</taxon>
        <taxon>Vertebrata</taxon>
        <taxon>Euteleostomi</taxon>
        <taxon>Archelosauria</taxon>
        <taxon>Archosauria</taxon>
        <taxon>Dinosauria</taxon>
        <taxon>Saurischia</taxon>
        <taxon>Theropoda</taxon>
        <taxon>Coelurosauria</taxon>
        <taxon>Aves</taxon>
        <taxon>Neognathae</taxon>
        <taxon>Neoaves</taxon>
        <taxon>Telluraves</taxon>
        <taxon>Australaves</taxon>
        <taxon>Passeriformes</taxon>
        <taxon>Passerellidae</taxon>
        <taxon>Junco</taxon>
    </lineage>
</organism>
<dbReference type="PANTHER" id="PTHR47641:SF1">
    <property type="entry name" value="GOLGI-ASSOCIATED OLFACTORY SIGNALING REGULATOR"/>
    <property type="match status" value="1"/>
</dbReference>
<dbReference type="PANTHER" id="PTHR47641">
    <property type="entry name" value="PERIAXIN-LIKE"/>
    <property type="match status" value="1"/>
</dbReference>
<proteinExistence type="predicted"/>
<dbReference type="AlphaFoldDB" id="A0A8C5JRF0"/>
<evidence type="ECO:0000256" key="1">
    <source>
        <dbReference type="SAM" id="MobiDB-lite"/>
    </source>
</evidence>
<protein>
    <submittedName>
        <fullName evidence="2">Uncharacterized protein</fullName>
    </submittedName>
</protein>
<evidence type="ECO:0000313" key="2">
    <source>
        <dbReference type="Ensembl" id="ENSJHYP00000021338.1"/>
    </source>
</evidence>